<accession>A0A4R1BSP7</accession>
<evidence type="ECO:0000313" key="1">
    <source>
        <dbReference type="EMBL" id="TCJ20701.1"/>
    </source>
</evidence>
<organism evidence="1 2">
    <name type="scientific">Rubrobacter taiwanensis</name>
    <dbReference type="NCBI Taxonomy" id="185139"/>
    <lineage>
        <taxon>Bacteria</taxon>
        <taxon>Bacillati</taxon>
        <taxon>Actinomycetota</taxon>
        <taxon>Rubrobacteria</taxon>
        <taxon>Rubrobacterales</taxon>
        <taxon>Rubrobacteraceae</taxon>
        <taxon>Rubrobacter</taxon>
    </lineage>
</organism>
<sequence length="94" mass="10536">MPPAGYTAEEIARRGRELYEREIREKVESEHPGKFLVVDITTGEYEIDEEDLAASDRLLARNPDAVLYGLRIGQRVAYRIGASVGIVSGSDLWQ</sequence>
<dbReference type="RefSeq" id="WP_132687109.1">
    <property type="nucleotide sequence ID" value="NZ_SKBU01000001.1"/>
</dbReference>
<comment type="caution">
    <text evidence="1">The sequence shown here is derived from an EMBL/GenBank/DDBJ whole genome shotgun (WGS) entry which is preliminary data.</text>
</comment>
<evidence type="ECO:0000313" key="2">
    <source>
        <dbReference type="Proteomes" id="UP000295244"/>
    </source>
</evidence>
<dbReference type="AlphaFoldDB" id="A0A4R1BSP7"/>
<dbReference type="Proteomes" id="UP000295244">
    <property type="component" value="Unassembled WGS sequence"/>
</dbReference>
<protein>
    <submittedName>
        <fullName evidence="1">Uncharacterized protein</fullName>
    </submittedName>
</protein>
<keyword evidence="2" id="KW-1185">Reference proteome</keyword>
<reference evidence="1 2" key="1">
    <citation type="submission" date="2019-03" db="EMBL/GenBank/DDBJ databases">
        <title>Whole genome sequence of a novel Rubrobacter taiwanensis strain, isolated from Yellowstone National Park.</title>
        <authorList>
            <person name="Freed S."/>
            <person name="Ramaley R.F."/>
            <person name="Kyndt J.A."/>
        </authorList>
    </citation>
    <scope>NUCLEOTIDE SEQUENCE [LARGE SCALE GENOMIC DNA]</scope>
    <source>
        <strain evidence="1 2">Yellowstone</strain>
    </source>
</reference>
<gene>
    <name evidence="1" type="ORF">E0L93_00265</name>
</gene>
<name>A0A4R1BSP7_9ACTN</name>
<dbReference type="OrthoDB" id="573173at2"/>
<dbReference type="EMBL" id="SKBU01000001">
    <property type="protein sequence ID" value="TCJ20701.1"/>
    <property type="molecule type" value="Genomic_DNA"/>
</dbReference>
<proteinExistence type="predicted"/>